<protein>
    <submittedName>
        <fullName evidence="1">Uncharacterized protein</fullName>
    </submittedName>
</protein>
<proteinExistence type="predicted"/>
<comment type="caution">
    <text evidence="1">The sequence shown here is derived from an EMBL/GenBank/DDBJ whole genome shotgun (WGS) entry which is preliminary data.</text>
</comment>
<dbReference type="EMBL" id="JAQIZT010000010">
    <property type="protein sequence ID" value="KAJ6982019.1"/>
    <property type="molecule type" value="Genomic_DNA"/>
</dbReference>
<sequence>MHIEDLNLISFEFLCGYGCLELIKTVLSFSLFKF</sequence>
<evidence type="ECO:0000313" key="1">
    <source>
        <dbReference type="EMBL" id="KAJ6982019.1"/>
    </source>
</evidence>
<keyword evidence="2" id="KW-1185">Reference proteome</keyword>
<organism evidence="1 2">
    <name type="scientific">Populus alba x Populus x berolinensis</name>
    <dbReference type="NCBI Taxonomy" id="444605"/>
    <lineage>
        <taxon>Eukaryota</taxon>
        <taxon>Viridiplantae</taxon>
        <taxon>Streptophyta</taxon>
        <taxon>Embryophyta</taxon>
        <taxon>Tracheophyta</taxon>
        <taxon>Spermatophyta</taxon>
        <taxon>Magnoliopsida</taxon>
        <taxon>eudicotyledons</taxon>
        <taxon>Gunneridae</taxon>
        <taxon>Pentapetalae</taxon>
        <taxon>rosids</taxon>
        <taxon>fabids</taxon>
        <taxon>Malpighiales</taxon>
        <taxon>Salicaceae</taxon>
        <taxon>Saliceae</taxon>
        <taxon>Populus</taxon>
    </lineage>
</organism>
<name>A0AAD6MBJ1_9ROSI</name>
<dbReference type="Proteomes" id="UP001164929">
    <property type="component" value="Chromosome 10"/>
</dbReference>
<gene>
    <name evidence="1" type="ORF">NC653_025199</name>
</gene>
<dbReference type="AlphaFoldDB" id="A0AAD6MBJ1"/>
<evidence type="ECO:0000313" key="2">
    <source>
        <dbReference type="Proteomes" id="UP001164929"/>
    </source>
</evidence>
<accession>A0AAD6MBJ1</accession>
<reference evidence="1" key="1">
    <citation type="journal article" date="2023" name="Mol. Ecol. Resour.">
        <title>Chromosome-level genome assembly of a triploid poplar Populus alba 'Berolinensis'.</title>
        <authorList>
            <person name="Chen S."/>
            <person name="Yu Y."/>
            <person name="Wang X."/>
            <person name="Wang S."/>
            <person name="Zhang T."/>
            <person name="Zhou Y."/>
            <person name="He R."/>
            <person name="Meng N."/>
            <person name="Wang Y."/>
            <person name="Liu W."/>
            <person name="Liu Z."/>
            <person name="Liu J."/>
            <person name="Guo Q."/>
            <person name="Huang H."/>
            <person name="Sederoff R.R."/>
            <person name="Wang G."/>
            <person name="Qu G."/>
            <person name="Chen S."/>
        </authorList>
    </citation>
    <scope>NUCLEOTIDE SEQUENCE</scope>
    <source>
        <strain evidence="1">SC-2020</strain>
    </source>
</reference>